<dbReference type="SUPFAM" id="SSF53474">
    <property type="entry name" value="alpha/beta-Hydrolases"/>
    <property type="match status" value="1"/>
</dbReference>
<evidence type="ECO:0000313" key="3">
    <source>
        <dbReference type="Proteomes" id="UP000244915"/>
    </source>
</evidence>
<organism evidence="2 3">
    <name type="scientific">Alloyangia pacifica</name>
    <dbReference type="NCBI Taxonomy" id="311180"/>
    <lineage>
        <taxon>Bacteria</taxon>
        <taxon>Pseudomonadati</taxon>
        <taxon>Pseudomonadota</taxon>
        <taxon>Alphaproteobacteria</taxon>
        <taxon>Rhodobacterales</taxon>
        <taxon>Roseobacteraceae</taxon>
        <taxon>Alloyangia</taxon>
    </lineage>
</organism>
<gene>
    <name evidence="2" type="ORF">CEW88_01470</name>
</gene>
<evidence type="ECO:0000313" key="2">
    <source>
        <dbReference type="EMBL" id="AWI82447.1"/>
    </source>
</evidence>
<sequence length="338" mass="35213">MLARLTGLALAALLAVPGHAAGDKTGVGVSSMIRPEANFGRGVSMTIWYPAQTGGGASELVGRNAVFEGTPAQREASPLPGKLPLVLLSHGGRRSSEQSGAWLAARLAEGGYIVAEVSGQRPRDPATALGEIWRRPAELGQALDLLLNDPDWQMRIDETRVAVAGVALGGTAAMMLAGGMIDEGAYARNCWTAHPSTDCEWFASGGIDPASVDPQALTLSRQDPRVRAVLAIAPEYLAEFRAASLAERGAQMTIFGLDEPAPGEARLAAQAGIEVLPLEGADLYDLFALCTPGGAKLLEEEGGDPALCGSTAEERSAVHEQLAESALDVLGRALLLPY</sequence>
<evidence type="ECO:0000256" key="1">
    <source>
        <dbReference type="SAM" id="SignalP"/>
    </source>
</evidence>
<reference evidence="2 3" key="1">
    <citation type="submission" date="2017-06" db="EMBL/GenBank/DDBJ databases">
        <title>Yangia sp. YSBP01 complete genome sequence.</title>
        <authorList>
            <person name="Woo J.-H."/>
            <person name="Kim H.-S."/>
        </authorList>
    </citation>
    <scope>NUCLEOTIDE SEQUENCE [LARGE SCALE GENOMIC DNA]</scope>
    <source>
        <strain evidence="2 3">YSBP01</strain>
    </source>
</reference>
<dbReference type="Proteomes" id="UP000244915">
    <property type="component" value="Chromosome 1"/>
</dbReference>
<dbReference type="Gene3D" id="3.40.50.1820">
    <property type="entry name" value="alpha/beta hydrolase"/>
    <property type="match status" value="1"/>
</dbReference>
<dbReference type="KEGG" id="ypac:CEW88_01470"/>
<dbReference type="RefSeq" id="WP_108964368.1">
    <property type="nucleotide sequence ID" value="NZ_CP022189.1"/>
</dbReference>
<evidence type="ECO:0008006" key="4">
    <source>
        <dbReference type="Google" id="ProtNLM"/>
    </source>
</evidence>
<accession>A0A2U8H917</accession>
<dbReference type="AlphaFoldDB" id="A0A2U8H917"/>
<dbReference type="InterPro" id="IPR029058">
    <property type="entry name" value="AB_hydrolase_fold"/>
</dbReference>
<feature type="signal peptide" evidence="1">
    <location>
        <begin position="1"/>
        <end position="20"/>
    </location>
</feature>
<dbReference type="EMBL" id="CP022189">
    <property type="protein sequence ID" value="AWI82447.1"/>
    <property type="molecule type" value="Genomic_DNA"/>
</dbReference>
<dbReference type="InterPro" id="IPR016986">
    <property type="entry name" value="UCP031982_abhydr"/>
</dbReference>
<proteinExistence type="predicted"/>
<feature type="chain" id="PRO_5016019841" description="Dienelactone hydrolase" evidence="1">
    <location>
        <begin position="21"/>
        <end position="338"/>
    </location>
</feature>
<protein>
    <recommendedName>
        <fullName evidence="4">Dienelactone hydrolase</fullName>
    </recommendedName>
</protein>
<keyword evidence="1" id="KW-0732">Signal</keyword>
<dbReference type="OrthoDB" id="9814760at2"/>
<name>A0A2U8H917_9RHOB</name>
<dbReference type="PIRSF" id="PIRSF031982">
    <property type="entry name" value="UCP031982_abhydr"/>
    <property type="match status" value="1"/>
</dbReference>